<evidence type="ECO:0000313" key="13">
    <source>
        <dbReference type="EMBL" id="MDW2799929.1"/>
    </source>
</evidence>
<comment type="catalytic activity">
    <reaction evidence="11">
        <text>dTTP + alpha-D-glucose 1-phosphate + H(+) = dTDP-alpha-D-glucose + diphosphate</text>
        <dbReference type="Rhea" id="RHEA:15225"/>
        <dbReference type="ChEBI" id="CHEBI:15378"/>
        <dbReference type="ChEBI" id="CHEBI:33019"/>
        <dbReference type="ChEBI" id="CHEBI:37568"/>
        <dbReference type="ChEBI" id="CHEBI:57477"/>
        <dbReference type="ChEBI" id="CHEBI:58601"/>
        <dbReference type="EC" id="2.7.7.24"/>
    </reaction>
</comment>
<dbReference type="InterPro" id="IPR005907">
    <property type="entry name" value="G1P_thy_trans_s"/>
</dbReference>
<comment type="caution">
    <text evidence="13">The sequence shown here is derived from an EMBL/GenBank/DDBJ whole genome shotgun (WGS) entry which is preliminary data.</text>
</comment>
<dbReference type="EMBL" id="JAWONS010000290">
    <property type="protein sequence ID" value="MDW2799929.1"/>
    <property type="molecule type" value="Genomic_DNA"/>
</dbReference>
<organism evidence="13 14">
    <name type="scientific">Clostridium boliviensis</name>
    <dbReference type="NCBI Taxonomy" id="318465"/>
    <lineage>
        <taxon>Bacteria</taxon>
        <taxon>Bacillati</taxon>
        <taxon>Bacillota</taxon>
        <taxon>Clostridia</taxon>
        <taxon>Eubacteriales</taxon>
        <taxon>Clostridiaceae</taxon>
        <taxon>Clostridium</taxon>
    </lineage>
</organism>
<dbReference type="SUPFAM" id="SSF53448">
    <property type="entry name" value="Nucleotide-diphospho-sugar transferases"/>
    <property type="match status" value="1"/>
</dbReference>
<keyword evidence="7" id="KW-0479">Metal-binding</keyword>
<evidence type="ECO:0000256" key="7">
    <source>
        <dbReference type="ARBA" id="ARBA00022723"/>
    </source>
</evidence>
<keyword evidence="14" id="KW-1185">Reference proteome</keyword>
<dbReference type="Gene3D" id="3.90.550.10">
    <property type="entry name" value="Spore Coat Polysaccharide Biosynthesis Protein SpsA, Chain A"/>
    <property type="match status" value="1"/>
</dbReference>
<name>A0ABU4GQM3_9CLOT</name>
<dbReference type="Proteomes" id="UP001276854">
    <property type="component" value="Unassembled WGS sequence"/>
</dbReference>
<evidence type="ECO:0000256" key="3">
    <source>
        <dbReference type="ARBA" id="ARBA00012461"/>
    </source>
</evidence>
<evidence type="ECO:0000256" key="1">
    <source>
        <dbReference type="ARBA" id="ARBA00001946"/>
    </source>
</evidence>
<feature type="domain" description="Nucleotidyl transferase" evidence="12">
    <location>
        <begin position="51"/>
        <end position="263"/>
    </location>
</feature>
<evidence type="ECO:0000313" key="14">
    <source>
        <dbReference type="Proteomes" id="UP001276854"/>
    </source>
</evidence>
<comment type="cofactor">
    <cofactor evidence="1">
        <name>Mg(2+)</name>
        <dbReference type="ChEBI" id="CHEBI:18420"/>
    </cofactor>
</comment>
<reference evidence="13 14" key="1">
    <citation type="submission" date="2023-10" db="EMBL/GenBank/DDBJ databases">
        <title>A novel Glycoside Hydrolase 43-Like Enzyme from Clostrdium boliviensis is an Endo-xylanase, and a Candidate for Xylooligosaccharides Production from Different Xylan Substrates.</title>
        <authorList>
            <person name="Alvarez M.T."/>
            <person name="Rocabado-Villegas L.R."/>
            <person name="Salas-Veizaga D.M."/>
            <person name="Linares-Pasten J.A."/>
            <person name="Gudmundsdottir E.E."/>
            <person name="Hreggvidsson G.O."/>
            <person name="Adlercreutz P."/>
            <person name="Nordberg Karlsson E."/>
        </authorList>
    </citation>
    <scope>NUCLEOTIDE SEQUENCE [LARGE SCALE GENOMIC DNA]</scope>
    <source>
        <strain evidence="13 14">E-1</strain>
    </source>
</reference>
<comment type="similarity">
    <text evidence="2">Belongs to the glucose-1-phosphate thymidylyltransferase family.</text>
</comment>
<dbReference type="Pfam" id="PF00483">
    <property type="entry name" value="NTP_transferase"/>
    <property type="match status" value="1"/>
</dbReference>
<keyword evidence="5" id="KW-0808">Transferase</keyword>
<evidence type="ECO:0000256" key="4">
    <source>
        <dbReference type="ARBA" id="ARBA00017654"/>
    </source>
</evidence>
<gene>
    <name evidence="13" type="ORF">RZO55_20360</name>
</gene>
<evidence type="ECO:0000256" key="6">
    <source>
        <dbReference type="ARBA" id="ARBA00022695"/>
    </source>
</evidence>
<dbReference type="EC" id="2.7.7.24" evidence="3"/>
<dbReference type="InterPro" id="IPR005835">
    <property type="entry name" value="NTP_transferase_dom"/>
</dbReference>
<evidence type="ECO:0000256" key="8">
    <source>
        <dbReference type="ARBA" id="ARBA00022842"/>
    </source>
</evidence>
<sequence length="284" mass="32147">MHDCSDKVVCLIPSAGIGKRMKPYRGVKELTTIGYRYCTVDGKIKRVPKVLGEYVIDNMLTTGAQNVIMVTNEQKSELIKFYGDGSQYNASIAYVCQNTDSKYYGMPIAIDQAYSWIKGFTVLLGMPDTIVEPDTSFSILLNEHIAQNADLTIGVFPTDTPGKLAPVCFDETTGKVIKIYDKPKMTKVFNTWNIIVWGPKFTELLHEYVLEYKNSYNKTKGEAILSDILNMAVDKELRVFAHFFEDGYCYDLGDTEKFVSLKIQLEHNEEKTVSELLNVHLINN</sequence>
<evidence type="ECO:0000256" key="11">
    <source>
        <dbReference type="ARBA" id="ARBA00049336"/>
    </source>
</evidence>
<proteinExistence type="inferred from homology"/>
<accession>A0ABU4GQM3</accession>
<keyword evidence="6" id="KW-0548">Nucleotidyltransferase</keyword>
<evidence type="ECO:0000256" key="10">
    <source>
        <dbReference type="ARBA" id="ARBA00032598"/>
    </source>
</evidence>
<evidence type="ECO:0000256" key="2">
    <source>
        <dbReference type="ARBA" id="ARBA00010480"/>
    </source>
</evidence>
<protein>
    <recommendedName>
        <fullName evidence="4">Glucose-1-phosphate thymidylyltransferase</fullName>
        <ecNumber evidence="3">2.7.7.24</ecNumber>
    </recommendedName>
    <alternativeName>
        <fullName evidence="10">dTDP-glucose pyrophosphorylase</fullName>
    </alternativeName>
    <alternativeName>
        <fullName evidence="9">dTDP-glucose synthase</fullName>
    </alternativeName>
</protein>
<dbReference type="PANTHER" id="PTHR43532:SF1">
    <property type="entry name" value="GLUCOSE-1-PHOSPHATE THYMIDYLYLTRANSFERASE 1"/>
    <property type="match status" value="1"/>
</dbReference>
<dbReference type="RefSeq" id="WP_318066118.1">
    <property type="nucleotide sequence ID" value="NZ_JAWONS010000290.1"/>
</dbReference>
<keyword evidence="8" id="KW-0460">Magnesium</keyword>
<dbReference type="PANTHER" id="PTHR43532">
    <property type="entry name" value="GLUCOSE-1-PHOSPHATE THYMIDYLYLTRANSFERASE"/>
    <property type="match status" value="1"/>
</dbReference>
<evidence type="ECO:0000259" key="12">
    <source>
        <dbReference type="Pfam" id="PF00483"/>
    </source>
</evidence>
<evidence type="ECO:0000256" key="5">
    <source>
        <dbReference type="ARBA" id="ARBA00022679"/>
    </source>
</evidence>
<dbReference type="InterPro" id="IPR029044">
    <property type="entry name" value="Nucleotide-diphossugar_trans"/>
</dbReference>
<evidence type="ECO:0000256" key="9">
    <source>
        <dbReference type="ARBA" id="ARBA00032492"/>
    </source>
</evidence>